<keyword evidence="1" id="KW-0812">Transmembrane</keyword>
<name>A0ABX8ELZ8_9ACTN</name>
<reference evidence="2 3" key="1">
    <citation type="submission" date="2021-05" db="EMBL/GenBank/DDBJ databases">
        <title>Complete genome of Nocardioides aquaticus KCTC 9944T isolated from meromictic and hypersaline Ekho Lake, Antarctica.</title>
        <authorList>
            <person name="Hwang K."/>
            <person name="Kim K.M."/>
            <person name="Choe H."/>
        </authorList>
    </citation>
    <scope>NUCLEOTIDE SEQUENCE [LARGE SCALE GENOMIC DNA]</scope>
    <source>
        <strain evidence="2 3">KCTC 9944</strain>
    </source>
</reference>
<protein>
    <recommendedName>
        <fullName evidence="4">DUF4245 domain-containing protein</fullName>
    </recommendedName>
</protein>
<evidence type="ECO:0000313" key="2">
    <source>
        <dbReference type="EMBL" id="QVT81304.1"/>
    </source>
</evidence>
<dbReference type="InterPro" id="IPR025339">
    <property type="entry name" value="DUF4245"/>
</dbReference>
<dbReference type="EMBL" id="CP075371">
    <property type="protein sequence ID" value="QVT81304.1"/>
    <property type="molecule type" value="Genomic_DNA"/>
</dbReference>
<dbReference type="Proteomes" id="UP000679307">
    <property type="component" value="Chromosome"/>
</dbReference>
<organism evidence="2 3">
    <name type="scientific">Nocardioides aquaticus</name>
    <dbReference type="NCBI Taxonomy" id="160826"/>
    <lineage>
        <taxon>Bacteria</taxon>
        <taxon>Bacillati</taxon>
        <taxon>Actinomycetota</taxon>
        <taxon>Actinomycetes</taxon>
        <taxon>Propionibacteriales</taxon>
        <taxon>Nocardioidaceae</taxon>
        <taxon>Nocardioides</taxon>
    </lineage>
</organism>
<evidence type="ECO:0000313" key="3">
    <source>
        <dbReference type="Proteomes" id="UP000679307"/>
    </source>
</evidence>
<evidence type="ECO:0000256" key="1">
    <source>
        <dbReference type="SAM" id="Phobius"/>
    </source>
</evidence>
<proteinExistence type="predicted"/>
<keyword evidence="3" id="KW-1185">Reference proteome</keyword>
<dbReference type="RefSeq" id="WP_214056694.1">
    <property type="nucleotide sequence ID" value="NZ_BAAAHS010000053.1"/>
</dbReference>
<sequence>MSETGSAGRPGRYSRSFGGLVGAMVVTVVGVLVVFGLRNLTSDEDVFDREPVDYLALVRDVQVAGVDVIYPATLPSGWGATDVDFTPAPEPAFDLSVLTSDSEYVGLRVADGSLDDMLESLVDEDYSERDPLVFSGAEAEGLVATRWEGFGDEGGDTAYAAEVDGQQVLVYGSASPQELSGYVARLTDVPVEGASDADQDRQPGG</sequence>
<keyword evidence="1" id="KW-1133">Transmembrane helix</keyword>
<keyword evidence="1" id="KW-0472">Membrane</keyword>
<gene>
    <name evidence="2" type="ORF">ENKNEFLB_03712</name>
</gene>
<dbReference type="Pfam" id="PF14030">
    <property type="entry name" value="DUF4245"/>
    <property type="match status" value="1"/>
</dbReference>
<feature type="transmembrane region" description="Helical" evidence="1">
    <location>
        <begin position="17"/>
        <end position="37"/>
    </location>
</feature>
<evidence type="ECO:0008006" key="4">
    <source>
        <dbReference type="Google" id="ProtNLM"/>
    </source>
</evidence>
<accession>A0ABX8ELZ8</accession>